<keyword evidence="4 6" id="KW-0472">Membrane</keyword>
<keyword evidence="9" id="KW-1185">Reference proteome</keyword>
<dbReference type="GO" id="GO:0005886">
    <property type="term" value="C:plasma membrane"/>
    <property type="evidence" value="ECO:0007669"/>
    <property type="project" value="TreeGrafter"/>
</dbReference>
<proteinExistence type="predicted"/>
<keyword evidence="3 6" id="KW-1133">Transmembrane helix</keyword>
<dbReference type="PANTHER" id="PTHR23112:SF37">
    <property type="entry name" value="G PROTEIN-COUPLED RECEPTOR GPR1"/>
    <property type="match status" value="1"/>
</dbReference>
<evidence type="ECO:0000256" key="5">
    <source>
        <dbReference type="SAM" id="MobiDB-lite"/>
    </source>
</evidence>
<evidence type="ECO:0000256" key="2">
    <source>
        <dbReference type="ARBA" id="ARBA00022692"/>
    </source>
</evidence>
<dbReference type="SUPFAM" id="SSF81321">
    <property type="entry name" value="Family A G protein-coupled receptor-like"/>
    <property type="match status" value="1"/>
</dbReference>
<evidence type="ECO:0000256" key="1">
    <source>
        <dbReference type="ARBA" id="ARBA00004141"/>
    </source>
</evidence>
<accession>A0A517LBQ0</accession>
<evidence type="ECO:0000256" key="3">
    <source>
        <dbReference type="ARBA" id="ARBA00022989"/>
    </source>
</evidence>
<name>A0A517LBQ0_9PEZI</name>
<dbReference type="Proteomes" id="UP000316270">
    <property type="component" value="Chromosome 8"/>
</dbReference>
<dbReference type="Gene3D" id="1.20.1070.10">
    <property type="entry name" value="Rhodopsin 7-helix transmembrane proteins"/>
    <property type="match status" value="1"/>
</dbReference>
<evidence type="ECO:0000313" key="8">
    <source>
        <dbReference type="EMBL" id="QDS73064.1"/>
    </source>
</evidence>
<feature type="compositionally biased region" description="Polar residues" evidence="5">
    <location>
        <begin position="461"/>
        <end position="478"/>
    </location>
</feature>
<feature type="transmembrane region" description="Helical" evidence="6">
    <location>
        <begin position="272"/>
        <end position="295"/>
    </location>
</feature>
<evidence type="ECO:0000259" key="7">
    <source>
        <dbReference type="Pfam" id="PF11970"/>
    </source>
</evidence>
<dbReference type="OrthoDB" id="100006at2759"/>
<feature type="transmembrane region" description="Helical" evidence="6">
    <location>
        <begin position="32"/>
        <end position="60"/>
    </location>
</feature>
<feature type="transmembrane region" description="Helical" evidence="6">
    <location>
        <begin position="197"/>
        <end position="218"/>
    </location>
</feature>
<feature type="transmembrane region" description="Helical" evidence="6">
    <location>
        <begin position="149"/>
        <end position="170"/>
    </location>
</feature>
<feature type="transmembrane region" description="Helical" evidence="6">
    <location>
        <begin position="124"/>
        <end position="142"/>
    </location>
</feature>
<protein>
    <recommendedName>
        <fullName evidence="7">G protein-coupled receptor GPR1/2/3 C-terminal domain-containing protein</fullName>
    </recommendedName>
</protein>
<organism evidence="8 9">
    <name type="scientific">Venturia effusa</name>
    <dbReference type="NCBI Taxonomy" id="50376"/>
    <lineage>
        <taxon>Eukaryota</taxon>
        <taxon>Fungi</taxon>
        <taxon>Dikarya</taxon>
        <taxon>Ascomycota</taxon>
        <taxon>Pezizomycotina</taxon>
        <taxon>Dothideomycetes</taxon>
        <taxon>Pleosporomycetidae</taxon>
        <taxon>Venturiales</taxon>
        <taxon>Venturiaceae</taxon>
        <taxon>Venturia</taxon>
    </lineage>
</organism>
<dbReference type="PANTHER" id="PTHR23112">
    <property type="entry name" value="G PROTEIN-COUPLED RECEPTOR 157-RELATED"/>
    <property type="match status" value="1"/>
</dbReference>
<dbReference type="STRING" id="50376.A0A517LBQ0"/>
<evidence type="ECO:0000313" key="9">
    <source>
        <dbReference type="Proteomes" id="UP000316270"/>
    </source>
</evidence>
<sequence length="498" mass="56209">MPFPVPSAKAPPMLHDLGGFDSLSPLTPQLQIGLIPVTLLGLLSAVSSVTLLCILSWRIWKWNRRAHNVNQFVFLIYNLILADIQQAFAFLLNAQWLMSNSIDVGTRTCWAQGWFVSTGDMGSGIWSFVIGLHTFAVVIFGFKLSNRWFALAVVLCWVLNYGLALLSVALHPNLFVRAVSWCWIHPRYKTIRLWLHYAWIFFFEGGTVVVYASMIFALRHRIKTNFYRSAQRTRNARDAAHLMIVYPVIYVVCTLPLATLRMFSMAHPDIKISGGWFCFAGAMITSNGWCDVLLYSLTRRIVLFSDEPPPMDNGIDTFFVPWRKDCFGTETTCVHVPNTVPSAKARYDNFQPHQGEDSASQELVFIDDKSCRQQGNEGLDFVRIEEKVTVEVKNEPMTHAQLCQMRTMKHGQVSMDGGSTFGRKLSTRDTNSDCTSTRQLWANSKSHSSSHEDVSSIIKGTNESPVQRTVNETPQSERSNSETHGSDSMDFHTSAHGF</sequence>
<dbReference type="GO" id="GO:0007189">
    <property type="term" value="P:adenylate cyclase-activating G protein-coupled receptor signaling pathway"/>
    <property type="evidence" value="ECO:0007669"/>
    <property type="project" value="TreeGrafter"/>
</dbReference>
<feature type="region of interest" description="Disordered" evidence="5">
    <location>
        <begin position="441"/>
        <end position="498"/>
    </location>
</feature>
<dbReference type="EMBL" id="CP042192">
    <property type="protein sequence ID" value="QDS73064.1"/>
    <property type="molecule type" value="Genomic_DNA"/>
</dbReference>
<dbReference type="Pfam" id="PF11970">
    <property type="entry name" value="GPR_Gpa2_C"/>
    <property type="match status" value="1"/>
</dbReference>
<gene>
    <name evidence="8" type="ORF">FKW77_009763</name>
</gene>
<dbReference type="GO" id="GO:0004930">
    <property type="term" value="F:G protein-coupled receptor activity"/>
    <property type="evidence" value="ECO:0007669"/>
    <property type="project" value="TreeGrafter"/>
</dbReference>
<dbReference type="CDD" id="cd00637">
    <property type="entry name" value="7tm_classA_rhodopsin-like"/>
    <property type="match status" value="1"/>
</dbReference>
<comment type="subcellular location">
    <subcellularLocation>
        <location evidence="1">Membrane</location>
        <topology evidence="1">Multi-pass membrane protein</topology>
    </subcellularLocation>
</comment>
<reference evidence="8 9" key="1">
    <citation type="submission" date="2019-07" db="EMBL/GenBank/DDBJ databases">
        <title>Finished genome of Venturia effusa.</title>
        <authorList>
            <person name="Young C.A."/>
            <person name="Cox M.P."/>
            <person name="Ganley A.R.D."/>
            <person name="David W.J."/>
        </authorList>
    </citation>
    <scope>NUCLEOTIDE SEQUENCE [LARGE SCALE GENOMIC DNA]</scope>
    <source>
        <strain evidence="9">albino</strain>
    </source>
</reference>
<feature type="transmembrane region" description="Helical" evidence="6">
    <location>
        <begin position="239"/>
        <end position="260"/>
    </location>
</feature>
<feature type="domain" description="G protein-coupled receptor GPR1/2/3 C-terminal" evidence="7">
    <location>
        <begin position="232"/>
        <end position="300"/>
    </location>
</feature>
<dbReference type="InterPro" id="IPR022596">
    <property type="entry name" value="GPR1/2/3_C"/>
</dbReference>
<evidence type="ECO:0000256" key="4">
    <source>
        <dbReference type="ARBA" id="ARBA00023136"/>
    </source>
</evidence>
<evidence type="ECO:0000256" key="6">
    <source>
        <dbReference type="SAM" id="Phobius"/>
    </source>
</evidence>
<feature type="transmembrane region" description="Helical" evidence="6">
    <location>
        <begin position="72"/>
        <end position="92"/>
    </location>
</feature>
<feature type="compositionally biased region" description="Basic and acidic residues" evidence="5">
    <location>
        <begin position="479"/>
        <end position="490"/>
    </location>
</feature>
<dbReference type="AlphaFoldDB" id="A0A517LBQ0"/>
<keyword evidence="2 6" id="KW-0812">Transmembrane</keyword>